<dbReference type="InterPro" id="IPR016035">
    <property type="entry name" value="Acyl_Trfase/lysoPLipase"/>
</dbReference>
<keyword evidence="3 7" id="KW-0963">Cytoplasm</keyword>
<comment type="subcellular location">
    <subcellularLocation>
        <location evidence="1">Cytoplasm</location>
    </subcellularLocation>
</comment>
<evidence type="ECO:0000256" key="4">
    <source>
        <dbReference type="ARBA" id="ARBA00022801"/>
    </source>
</evidence>
<dbReference type="EMBL" id="OD006311">
    <property type="protein sequence ID" value="CAD7412789.1"/>
    <property type="molecule type" value="Genomic_DNA"/>
</dbReference>
<organism evidence="11">
    <name type="scientific">Timema poppense</name>
    <name type="common">Walking stick</name>
    <dbReference type="NCBI Taxonomy" id="170557"/>
    <lineage>
        <taxon>Eukaryota</taxon>
        <taxon>Metazoa</taxon>
        <taxon>Ecdysozoa</taxon>
        <taxon>Arthropoda</taxon>
        <taxon>Hexapoda</taxon>
        <taxon>Insecta</taxon>
        <taxon>Pterygota</taxon>
        <taxon>Neoptera</taxon>
        <taxon>Polyneoptera</taxon>
        <taxon>Phasmatodea</taxon>
        <taxon>Timematodea</taxon>
        <taxon>Timematoidea</taxon>
        <taxon>Timematidae</taxon>
        <taxon>Timema</taxon>
    </lineage>
</organism>
<dbReference type="GO" id="GO:0005544">
    <property type="term" value="F:calcium-dependent phospholipid binding"/>
    <property type="evidence" value="ECO:0007669"/>
    <property type="project" value="TreeGrafter"/>
</dbReference>
<evidence type="ECO:0000256" key="1">
    <source>
        <dbReference type="ARBA" id="ARBA00004496"/>
    </source>
</evidence>
<evidence type="ECO:0000256" key="2">
    <source>
        <dbReference type="ARBA" id="ARBA00013278"/>
    </source>
</evidence>
<name>A0A7R9H9I1_TIMPO</name>
<feature type="domain" description="PLA2c" evidence="10">
    <location>
        <begin position="176"/>
        <end position="398"/>
    </location>
</feature>
<dbReference type="PANTHER" id="PTHR10728:SF40">
    <property type="entry name" value="PATATIN FAMILY PROTEIN"/>
    <property type="match status" value="1"/>
</dbReference>
<dbReference type="PANTHER" id="PTHR10728">
    <property type="entry name" value="CYTOSOLIC PHOSPHOLIPASE A2"/>
    <property type="match status" value="1"/>
</dbReference>
<comment type="domain">
    <text evidence="7">The N-terminal C2 domain associates with lipid membranes upon calcium binding.</text>
</comment>
<evidence type="ECO:0000256" key="5">
    <source>
        <dbReference type="ARBA" id="ARBA00023098"/>
    </source>
</evidence>
<dbReference type="AlphaFoldDB" id="A0A7R9H9I1"/>
<dbReference type="SMART" id="SM00239">
    <property type="entry name" value="C2"/>
    <property type="match status" value="1"/>
</dbReference>
<dbReference type="GO" id="GO:0005829">
    <property type="term" value="C:cytosol"/>
    <property type="evidence" value="ECO:0007669"/>
    <property type="project" value="TreeGrafter"/>
</dbReference>
<sequence length="398" mass="44314">MTSDGVGSLVGPRHLGPGSWGSGPSDPDSWGSGPEGLGLTIRACGVLSVDRPDPYLVLWTPGAPHGRRKTRTVKNTYRPIWDQRFDFVLDPQHDTELRVHLMDRGAAIDQVLGKVRVDISELPLDKELYQELRFPHLSHLLVACSFHVQTDDRYITDSARPMYTNLYIQNQGYSVNCRVNSSTSPDLRLSCDLSEEENNFLDRRRVRVKKALETYLGGEQAPRNVEEVPRVAVLGSGGGFRAMVAFSSVLKTLHEMGVFPCVTYLASLSGSSWYLSDLYSHPEFPTKSPGDLQLELQRKVTGGWKKVLCPKRMFRYLKAIHRKHKTGQPVSFTDLFGHMVGDLLLGERKTCTLSEQSGKLTRGELPLPMYTCLQLANALVVLSSTAEDGEIEVRISVG</sequence>
<keyword evidence="4 6" id="KW-0378">Hydrolase</keyword>
<evidence type="ECO:0000256" key="7">
    <source>
        <dbReference type="RuleBase" id="RU362102"/>
    </source>
</evidence>
<feature type="region of interest" description="Disordered" evidence="8">
    <location>
        <begin position="1"/>
        <end position="34"/>
    </location>
</feature>
<feature type="domain" description="C2" evidence="9">
    <location>
        <begin position="16"/>
        <end position="132"/>
    </location>
</feature>
<dbReference type="InterPro" id="IPR002642">
    <property type="entry name" value="LysoPLipase_cat_dom"/>
</dbReference>
<dbReference type="PROSITE" id="PS51210">
    <property type="entry name" value="PLA2C"/>
    <property type="match status" value="1"/>
</dbReference>
<accession>A0A7R9H9I1</accession>
<dbReference type="GO" id="GO:0005509">
    <property type="term" value="F:calcium ion binding"/>
    <property type="evidence" value="ECO:0007669"/>
    <property type="project" value="TreeGrafter"/>
</dbReference>
<dbReference type="InterPro" id="IPR000008">
    <property type="entry name" value="C2_dom"/>
</dbReference>
<dbReference type="Gene3D" id="2.60.40.150">
    <property type="entry name" value="C2 domain"/>
    <property type="match status" value="1"/>
</dbReference>
<keyword evidence="7" id="KW-0106">Calcium</keyword>
<protein>
    <recommendedName>
        <fullName evidence="2 7">Phospholipase A2</fullName>
        <ecNumber evidence="2 7">3.1.1.4</ecNumber>
    </recommendedName>
</protein>
<keyword evidence="6 7" id="KW-0442">Lipid degradation</keyword>
<evidence type="ECO:0000259" key="10">
    <source>
        <dbReference type="PROSITE" id="PS51210"/>
    </source>
</evidence>
<keyword evidence="5 6" id="KW-0443">Lipid metabolism</keyword>
<evidence type="ECO:0000256" key="6">
    <source>
        <dbReference type="PROSITE-ProRule" id="PRU00555"/>
    </source>
</evidence>
<dbReference type="Pfam" id="PF01735">
    <property type="entry name" value="PLA2_B"/>
    <property type="match status" value="1"/>
</dbReference>
<dbReference type="InterPro" id="IPR035892">
    <property type="entry name" value="C2_domain_sf"/>
</dbReference>
<dbReference type="Gene3D" id="3.40.1090.10">
    <property type="entry name" value="Cytosolic phospholipase A2 catalytic domain"/>
    <property type="match status" value="1"/>
</dbReference>
<feature type="compositionally biased region" description="Low complexity" evidence="8">
    <location>
        <begin position="22"/>
        <end position="32"/>
    </location>
</feature>
<dbReference type="EC" id="3.1.1.4" evidence="2 7"/>
<gene>
    <name evidence="11" type="ORF">TPSB3V08_LOCUS8630</name>
</gene>
<evidence type="ECO:0000259" key="9">
    <source>
        <dbReference type="PROSITE" id="PS50004"/>
    </source>
</evidence>
<dbReference type="PROSITE" id="PS50004">
    <property type="entry name" value="C2"/>
    <property type="match status" value="1"/>
</dbReference>
<keyword evidence="7" id="KW-0479">Metal-binding</keyword>
<dbReference type="SUPFAM" id="SSF52151">
    <property type="entry name" value="FabD/lysophospholipase-like"/>
    <property type="match status" value="1"/>
</dbReference>
<evidence type="ECO:0000313" key="11">
    <source>
        <dbReference type="EMBL" id="CAD7412789.1"/>
    </source>
</evidence>
<dbReference type="GO" id="GO:0046475">
    <property type="term" value="P:glycerophospholipid catabolic process"/>
    <property type="evidence" value="ECO:0007669"/>
    <property type="project" value="TreeGrafter"/>
</dbReference>
<dbReference type="GO" id="GO:0047498">
    <property type="term" value="F:calcium-dependent phospholipase A2 activity"/>
    <property type="evidence" value="ECO:0007669"/>
    <property type="project" value="TreeGrafter"/>
</dbReference>
<dbReference type="SUPFAM" id="SSF49562">
    <property type="entry name" value="C2 domain (Calcium/lipid-binding domain, CaLB)"/>
    <property type="match status" value="1"/>
</dbReference>
<comment type="catalytic activity">
    <reaction evidence="7">
        <text>a 1,2-diacyl-sn-glycero-3-phosphocholine + H2O = a 1-acyl-sn-glycero-3-phosphocholine + a fatty acid + H(+)</text>
        <dbReference type="Rhea" id="RHEA:15801"/>
        <dbReference type="ChEBI" id="CHEBI:15377"/>
        <dbReference type="ChEBI" id="CHEBI:15378"/>
        <dbReference type="ChEBI" id="CHEBI:28868"/>
        <dbReference type="ChEBI" id="CHEBI:57643"/>
        <dbReference type="ChEBI" id="CHEBI:58168"/>
        <dbReference type="EC" id="3.1.1.4"/>
    </reaction>
</comment>
<reference evidence="11" key="1">
    <citation type="submission" date="2020-11" db="EMBL/GenBank/DDBJ databases">
        <authorList>
            <person name="Tran Van P."/>
        </authorList>
    </citation>
    <scope>NUCLEOTIDE SEQUENCE</scope>
</reference>
<proteinExistence type="predicted"/>
<dbReference type="Pfam" id="PF00168">
    <property type="entry name" value="C2"/>
    <property type="match status" value="1"/>
</dbReference>
<evidence type="ECO:0000256" key="8">
    <source>
        <dbReference type="SAM" id="MobiDB-lite"/>
    </source>
</evidence>
<evidence type="ECO:0000256" key="3">
    <source>
        <dbReference type="ARBA" id="ARBA00022490"/>
    </source>
</evidence>